<evidence type="ECO:0000259" key="1">
    <source>
        <dbReference type="PROSITE" id="PS50181"/>
    </source>
</evidence>
<protein>
    <recommendedName>
        <fullName evidence="1">F-box domain-containing protein</fullName>
    </recommendedName>
</protein>
<evidence type="ECO:0000313" key="2">
    <source>
        <dbReference type="EMBL" id="EFI26849.1"/>
    </source>
</evidence>
<dbReference type="SUPFAM" id="SSF52058">
    <property type="entry name" value="L domain-like"/>
    <property type="match status" value="1"/>
</dbReference>
<dbReference type="InterPro" id="IPR001810">
    <property type="entry name" value="F-box_dom"/>
</dbReference>
<dbReference type="EMBL" id="AACS02000010">
    <property type="protein sequence ID" value="EFI26849.1"/>
    <property type="molecule type" value="Genomic_DNA"/>
</dbReference>
<comment type="caution">
    <text evidence="2">The sequence shown here is derived from an EMBL/GenBank/DDBJ whole genome shotgun (WGS) entry which is preliminary data.</text>
</comment>
<name>D6RPV0_COPC7</name>
<dbReference type="OrthoDB" id="3541472at2759"/>
<dbReference type="AlphaFoldDB" id="D6RPV0"/>
<dbReference type="KEGG" id="cci:CC1G_15251"/>
<gene>
    <name evidence="2" type="ORF">CC1G_15251</name>
</gene>
<proteinExistence type="predicted"/>
<dbReference type="InParanoid" id="D6RPV0"/>
<dbReference type="Pfam" id="PF00646">
    <property type="entry name" value="F-box"/>
    <property type="match status" value="1"/>
</dbReference>
<dbReference type="GeneID" id="9380372"/>
<dbReference type="Proteomes" id="UP000001861">
    <property type="component" value="Unassembled WGS sequence"/>
</dbReference>
<organism evidence="2 3">
    <name type="scientific">Coprinopsis cinerea (strain Okayama-7 / 130 / ATCC MYA-4618 / FGSC 9003)</name>
    <name type="common">Inky cap fungus</name>
    <name type="synonym">Hormographiella aspergillata</name>
    <dbReference type="NCBI Taxonomy" id="240176"/>
    <lineage>
        <taxon>Eukaryota</taxon>
        <taxon>Fungi</taxon>
        <taxon>Dikarya</taxon>
        <taxon>Basidiomycota</taxon>
        <taxon>Agaricomycotina</taxon>
        <taxon>Agaricomycetes</taxon>
        <taxon>Agaricomycetidae</taxon>
        <taxon>Agaricales</taxon>
        <taxon>Agaricineae</taxon>
        <taxon>Psathyrellaceae</taxon>
        <taxon>Coprinopsis</taxon>
    </lineage>
</organism>
<reference evidence="2 3" key="1">
    <citation type="journal article" date="2010" name="Proc. Natl. Acad. Sci. U.S.A.">
        <title>Insights into evolution of multicellular fungi from the assembled chromosomes of the mushroom Coprinopsis cinerea (Coprinus cinereus).</title>
        <authorList>
            <person name="Stajich J.E."/>
            <person name="Wilke S.K."/>
            <person name="Ahren D."/>
            <person name="Au C.H."/>
            <person name="Birren B.W."/>
            <person name="Borodovsky M."/>
            <person name="Burns C."/>
            <person name="Canback B."/>
            <person name="Casselton L.A."/>
            <person name="Cheng C.K."/>
            <person name="Deng J."/>
            <person name="Dietrich F.S."/>
            <person name="Fargo D.C."/>
            <person name="Farman M.L."/>
            <person name="Gathman A.C."/>
            <person name="Goldberg J."/>
            <person name="Guigo R."/>
            <person name="Hoegger P.J."/>
            <person name="Hooker J.B."/>
            <person name="Huggins A."/>
            <person name="James T.Y."/>
            <person name="Kamada T."/>
            <person name="Kilaru S."/>
            <person name="Kodira C."/>
            <person name="Kues U."/>
            <person name="Kupfer D."/>
            <person name="Kwan H.S."/>
            <person name="Lomsadze A."/>
            <person name="Li W."/>
            <person name="Lilly W.W."/>
            <person name="Ma L.J."/>
            <person name="Mackey A.J."/>
            <person name="Manning G."/>
            <person name="Martin F."/>
            <person name="Muraguchi H."/>
            <person name="Natvig D.O."/>
            <person name="Palmerini H."/>
            <person name="Ramesh M.A."/>
            <person name="Rehmeyer C.J."/>
            <person name="Roe B.A."/>
            <person name="Shenoy N."/>
            <person name="Stanke M."/>
            <person name="Ter-Hovhannisyan V."/>
            <person name="Tunlid A."/>
            <person name="Velagapudi R."/>
            <person name="Vision T.J."/>
            <person name="Zeng Q."/>
            <person name="Zolan M.E."/>
            <person name="Pukkila P.J."/>
        </authorList>
    </citation>
    <scope>NUCLEOTIDE SEQUENCE [LARGE SCALE GENOMIC DNA]</scope>
    <source>
        <strain evidence="3">Okayama-7 / 130 / ATCC MYA-4618 / FGSC 9003</strain>
    </source>
</reference>
<dbReference type="PROSITE" id="PS50181">
    <property type="entry name" value="FBOX"/>
    <property type="match status" value="1"/>
</dbReference>
<dbReference type="STRING" id="240176.D6RPV0"/>
<dbReference type="OMA" id="WTEEYQN"/>
<dbReference type="HOGENOM" id="CLU_587942_0_0_1"/>
<keyword evidence="3" id="KW-1185">Reference proteome</keyword>
<evidence type="ECO:0000313" key="3">
    <source>
        <dbReference type="Proteomes" id="UP000001861"/>
    </source>
</evidence>
<dbReference type="RefSeq" id="XP_002910343.1">
    <property type="nucleotide sequence ID" value="XM_002910297.1"/>
</dbReference>
<dbReference type="VEuPathDB" id="FungiDB:CC1G_15251"/>
<feature type="domain" description="F-box" evidence="1">
    <location>
        <begin position="35"/>
        <end position="89"/>
    </location>
</feature>
<sequence length="465" mass="52446">MRPLTFFSKAVAFLSYTGRQGSSSKINAASKANLQSRLLDLPPEVVLTIVEHCSLDSLKALRLTCRRMNAMLEELTLRTVTINISYDTLDTGIGQLQSLAQGWEKSWMTKKLRIVSLRPTYSSALNSRGFPAPERRKSDFDKRTVRATSELMRFLPLALGTFRRVNTIEITLHHQDVPGSWQVVMDWLPTLRHLHTFTFNALEASSGTLRQLQFGGLPYLKTATLNLKWPYANHASGTETLNLNLSRLVLRSPRLSSLSINIRHSSLRFLTSFKKTFLAAIEEVSPGPGPSSLTSLRLEGQIVIRPSSLLQLTGLKTLHLDNWQSRGLMEHVHPVDYELVSPAKLWRALEKHGVYLEEITAGMVPELAEYLRSYRELRALSVTVDQTQTPPQPLDLTFSNLLKSIARHWETLTSFEVVGVYHAELPGWQFVHEHAVELSRCRSLRTLRIPLPSSSEEDLNSCVAS</sequence>
<accession>D6RPV0</accession>